<organism evidence="5 6">
    <name type="scientific">Haloechinothrix aidingensis</name>
    <dbReference type="NCBI Taxonomy" id="2752311"/>
    <lineage>
        <taxon>Bacteria</taxon>
        <taxon>Bacillati</taxon>
        <taxon>Actinomycetota</taxon>
        <taxon>Actinomycetes</taxon>
        <taxon>Pseudonocardiales</taxon>
        <taxon>Pseudonocardiaceae</taxon>
        <taxon>Haloechinothrix</taxon>
    </lineage>
</organism>
<dbReference type="InterPro" id="IPR043502">
    <property type="entry name" value="DNA/RNA_pol_sf"/>
</dbReference>
<dbReference type="AlphaFoldDB" id="A0A838AG10"/>
<evidence type="ECO:0000259" key="4">
    <source>
        <dbReference type="PROSITE" id="PS50173"/>
    </source>
</evidence>
<comment type="function">
    <text evidence="3">Poorly processive, error-prone DNA polymerase involved in untargeted mutagenesis. Copies undamaged DNA at stalled replication forks, which arise in vivo from mismatched or misaligned primer ends. These misaligned primers can be extended by PolIV. Exhibits no 3'-5' exonuclease (proofreading) activity. May be involved in translesional synthesis, in conjunction with the beta clamp from PolIII.</text>
</comment>
<proteinExistence type="inferred from homology"/>
<evidence type="ECO:0000256" key="3">
    <source>
        <dbReference type="ARBA" id="ARBA00025589"/>
    </source>
</evidence>
<keyword evidence="6" id="KW-1185">Reference proteome</keyword>
<dbReference type="InterPro" id="IPR001126">
    <property type="entry name" value="UmuC"/>
</dbReference>
<sequence length="530" mass="56556">MLVLWCPDWPVTAAAAAAGVSPHVPAAVFAGNRVVTCSAVARRNGVRRGMLRREAQSRCPDVAVLASDPARDARLFEPVVAAAEELVPGVDVVRPGVVAVPVRGAAAYFGGRNSPDAAEHAFSERLAEQVSATAGVECQVGIADGLFAALLAARRGVLVPEGRDAEFLAPLPVAELDQQGESTTEFVDLLRRLGLRTLGRLAELDERTVATRFGHEGVLAHRIARGAAERPLSPRRPAQELAVEQHCDPPLERVDTAAFVARTLADRLHAGLTAQDLACTRVGIYARTEEGEERHRVWRSARPVTAHGVADRVRWQFESWLQAGSGGRPSSGVVHLRLVPEELVHGAALQLHLWHGAGAAGGTEDDPGTERASRAFTRVQALLGPEGVCTPVLTGGRGPAERVEFVSWGSSPGKPGEQAPWPGRLPAPSPTTVPARPVPAAVLDDERRPVSLTARGALTSRPHSVAVEDGVARNITGWAGPWPVDERWWDSAAEGRRARIQVVTTGDGPALLLLLREHGKPRWIVEGVYD</sequence>
<dbReference type="SUPFAM" id="SSF56672">
    <property type="entry name" value="DNA/RNA polymerases"/>
    <property type="match status" value="1"/>
</dbReference>
<protein>
    <submittedName>
        <fullName evidence="5">DNA polymerase Y family protein</fullName>
    </submittedName>
</protein>
<name>A0A838AG10_9PSEU</name>
<dbReference type="CDD" id="cd03468">
    <property type="entry name" value="PolY_like"/>
    <property type="match status" value="1"/>
</dbReference>
<comment type="caution">
    <text evidence="5">The sequence shown here is derived from an EMBL/GenBank/DDBJ whole genome shotgun (WGS) entry which is preliminary data.</text>
</comment>
<evidence type="ECO:0000313" key="6">
    <source>
        <dbReference type="Proteomes" id="UP000582974"/>
    </source>
</evidence>
<gene>
    <name evidence="5" type="ORF">H0B56_21560</name>
</gene>
<dbReference type="Proteomes" id="UP000582974">
    <property type="component" value="Unassembled WGS sequence"/>
</dbReference>
<comment type="similarity">
    <text evidence="1">Belongs to the DNA polymerase type-Y family.</text>
</comment>
<dbReference type="Gene3D" id="3.40.1170.60">
    <property type="match status" value="1"/>
</dbReference>
<dbReference type="PANTHER" id="PTHR35369:SF2">
    <property type="entry name" value="BLR3025 PROTEIN"/>
    <property type="match status" value="1"/>
</dbReference>
<evidence type="ECO:0000313" key="5">
    <source>
        <dbReference type="EMBL" id="MBA0128141.1"/>
    </source>
</evidence>
<dbReference type="GO" id="GO:0006281">
    <property type="term" value="P:DNA repair"/>
    <property type="evidence" value="ECO:0007669"/>
    <property type="project" value="InterPro"/>
</dbReference>
<evidence type="ECO:0000256" key="2">
    <source>
        <dbReference type="ARBA" id="ARBA00022763"/>
    </source>
</evidence>
<keyword evidence="2" id="KW-0227">DNA damage</keyword>
<dbReference type="PANTHER" id="PTHR35369">
    <property type="entry name" value="BLR3025 PROTEIN-RELATED"/>
    <property type="match status" value="1"/>
</dbReference>
<dbReference type="Pfam" id="PF00817">
    <property type="entry name" value="IMS"/>
    <property type="match status" value="1"/>
</dbReference>
<accession>A0A838AG10</accession>
<dbReference type="Gene3D" id="3.30.70.270">
    <property type="match status" value="1"/>
</dbReference>
<evidence type="ECO:0000256" key="1">
    <source>
        <dbReference type="ARBA" id="ARBA00010945"/>
    </source>
</evidence>
<feature type="domain" description="UmuC" evidence="4">
    <location>
        <begin position="23"/>
        <end position="154"/>
    </location>
</feature>
<dbReference type="InterPro" id="IPR050356">
    <property type="entry name" value="SulA_CellDiv_inhibitor"/>
</dbReference>
<dbReference type="PROSITE" id="PS50173">
    <property type="entry name" value="UMUC"/>
    <property type="match status" value="1"/>
</dbReference>
<reference evidence="5 6" key="1">
    <citation type="submission" date="2020-07" db="EMBL/GenBank/DDBJ databases">
        <title>Genome of Haloechinothrix sp.</title>
        <authorList>
            <person name="Tang S.-K."/>
            <person name="Yang L."/>
            <person name="Zhu W.-Y."/>
        </authorList>
    </citation>
    <scope>NUCLEOTIDE SEQUENCE [LARGE SCALE GENOMIC DNA]</scope>
    <source>
        <strain evidence="5 6">YIM 98757</strain>
    </source>
</reference>
<dbReference type="InterPro" id="IPR043128">
    <property type="entry name" value="Rev_trsase/Diguanyl_cyclase"/>
</dbReference>
<dbReference type="EMBL" id="JACCKD010000009">
    <property type="protein sequence ID" value="MBA0128141.1"/>
    <property type="molecule type" value="Genomic_DNA"/>
</dbReference>